<dbReference type="EMBL" id="MTEJ01000515">
    <property type="protein sequence ID" value="OQX02124.1"/>
    <property type="molecule type" value="Genomic_DNA"/>
</dbReference>
<feature type="region of interest" description="Disordered" evidence="1">
    <location>
        <begin position="157"/>
        <end position="230"/>
    </location>
</feature>
<protein>
    <recommendedName>
        <fullName evidence="2">UPF0323 domain-containing protein</fullName>
    </recommendedName>
</protein>
<organism evidence="3 4">
    <name type="scientific">Thiothrix lacustris</name>
    <dbReference type="NCBI Taxonomy" id="525917"/>
    <lineage>
        <taxon>Bacteria</taxon>
        <taxon>Pseudomonadati</taxon>
        <taxon>Pseudomonadota</taxon>
        <taxon>Gammaproteobacteria</taxon>
        <taxon>Thiotrichales</taxon>
        <taxon>Thiotrichaceae</taxon>
        <taxon>Thiothrix</taxon>
    </lineage>
</organism>
<evidence type="ECO:0000256" key="1">
    <source>
        <dbReference type="SAM" id="MobiDB-lite"/>
    </source>
</evidence>
<proteinExistence type="predicted"/>
<dbReference type="InterPro" id="IPR059092">
    <property type="entry name" value="UPF0323_dom"/>
</dbReference>
<evidence type="ECO:0000259" key="2">
    <source>
        <dbReference type="Pfam" id="PF26303"/>
    </source>
</evidence>
<feature type="compositionally biased region" description="Low complexity" evidence="1">
    <location>
        <begin position="158"/>
        <end position="169"/>
    </location>
</feature>
<accession>A0A1Y1QC75</accession>
<dbReference type="Proteomes" id="UP000192491">
    <property type="component" value="Unassembled WGS sequence"/>
</dbReference>
<feature type="compositionally biased region" description="Low complexity" evidence="1">
    <location>
        <begin position="213"/>
        <end position="230"/>
    </location>
</feature>
<dbReference type="PROSITE" id="PS51257">
    <property type="entry name" value="PROKAR_LIPOPROTEIN"/>
    <property type="match status" value="1"/>
</dbReference>
<evidence type="ECO:0000313" key="3">
    <source>
        <dbReference type="EMBL" id="OQX02124.1"/>
    </source>
</evidence>
<comment type="caution">
    <text evidence="3">The sequence shown here is derived from an EMBL/GenBank/DDBJ whole genome shotgun (WGS) entry which is preliminary data.</text>
</comment>
<dbReference type="AlphaFoldDB" id="A0A1Y1QC75"/>
<evidence type="ECO:0000313" key="4">
    <source>
        <dbReference type="Proteomes" id="UP000192491"/>
    </source>
</evidence>
<dbReference type="Pfam" id="PF26303">
    <property type="entry name" value="UPF0323"/>
    <property type="match status" value="1"/>
</dbReference>
<reference evidence="3 4" key="1">
    <citation type="submission" date="2017-01" db="EMBL/GenBank/DDBJ databases">
        <title>Novel large sulfur bacteria in the metagenomes of groundwater-fed chemosynthetic microbial mats in the Lake Huron basin.</title>
        <authorList>
            <person name="Sharrar A.M."/>
            <person name="Flood B.E."/>
            <person name="Bailey J.V."/>
            <person name="Jones D.S."/>
            <person name="Biddanda B."/>
            <person name="Ruberg S.A."/>
            <person name="Marcus D.N."/>
            <person name="Dick G.J."/>
        </authorList>
    </citation>
    <scope>NUCLEOTIDE SEQUENCE [LARGE SCALE GENOMIC DNA]</scope>
    <source>
        <strain evidence="3">A8</strain>
    </source>
</reference>
<sequence length="230" mass="23326">MRKPYVKSILSYSMVGSIGLTIVASLQGCGGDQPPTPPQNQAPGAISDAAKGEGMFLVIQQTGANPDTYELKEKHPSSEGTRAILKGMDGSERILSEAELKKIAEEEAKKVEDGTSKLTQPAAENQGLSLGETLLASAAGALIGGMIANKLMGNSNYQQHQQQQTQRAQTSISRPAAGGTDTRAVNPGQNQPKSGFMGNNNNGAGSAAGAGAGSSTSGGSSASGSNSYGG</sequence>
<name>A0A1Y1QC75_9GAMM</name>
<feature type="domain" description="UPF0323" evidence="2">
    <location>
        <begin position="55"/>
        <end position="176"/>
    </location>
</feature>
<gene>
    <name evidence="3" type="ORF">BWK73_43720</name>
</gene>